<dbReference type="EMBL" id="OMOJ01000003">
    <property type="protein sequence ID" value="SPF80129.1"/>
    <property type="molecule type" value="Genomic_DNA"/>
</dbReference>
<keyword evidence="5" id="KW-0472">Membrane</keyword>
<name>A0A2R8AW80_9RHOB</name>
<keyword evidence="4" id="KW-1133">Transmembrane helix</keyword>
<dbReference type="Gene3D" id="1.10.4030.10">
    <property type="entry name" value="Porin chaperone SurA, peptide-binding domain"/>
    <property type="match status" value="1"/>
</dbReference>
<evidence type="ECO:0000256" key="7">
    <source>
        <dbReference type="ARBA" id="ARBA00038408"/>
    </source>
</evidence>
<comment type="similarity">
    <text evidence="7">Belongs to the PpiD chaperone family.</text>
</comment>
<dbReference type="InterPro" id="IPR000297">
    <property type="entry name" value="PPIase_PpiC"/>
</dbReference>
<evidence type="ECO:0000256" key="5">
    <source>
        <dbReference type="ARBA" id="ARBA00023136"/>
    </source>
</evidence>
<keyword evidence="6" id="KW-0143">Chaperone</keyword>
<evidence type="ECO:0000256" key="6">
    <source>
        <dbReference type="ARBA" id="ARBA00023186"/>
    </source>
</evidence>
<dbReference type="SUPFAM" id="SSF109998">
    <property type="entry name" value="Triger factor/SurA peptide-binding domain-like"/>
    <property type="match status" value="1"/>
</dbReference>
<reference evidence="10" key="1">
    <citation type="submission" date="2018-03" db="EMBL/GenBank/DDBJ databases">
        <authorList>
            <person name="Rodrigo-Torres L."/>
            <person name="Arahal R. D."/>
            <person name="Lucena T."/>
        </authorList>
    </citation>
    <scope>NUCLEOTIDE SEQUENCE [LARGE SCALE GENOMIC DNA]</scope>
    <source>
        <strain evidence="10">CECT 8871</strain>
    </source>
</reference>
<dbReference type="InterPro" id="IPR052029">
    <property type="entry name" value="PpiD_chaperone"/>
</dbReference>
<dbReference type="AlphaFoldDB" id="A0A2R8AW80"/>
<protein>
    <submittedName>
        <fullName evidence="9">Peptidyl-prolyl cis-trans isomerase D</fullName>
        <ecNumber evidence="9">5.2.1.8</ecNumber>
    </submittedName>
</protein>
<dbReference type="OrthoDB" id="9768393at2"/>
<dbReference type="Pfam" id="PF13145">
    <property type="entry name" value="Rotamase_2"/>
    <property type="match status" value="1"/>
</dbReference>
<evidence type="ECO:0000256" key="1">
    <source>
        <dbReference type="ARBA" id="ARBA00004401"/>
    </source>
</evidence>
<dbReference type="Proteomes" id="UP000244904">
    <property type="component" value="Unassembled WGS sequence"/>
</dbReference>
<dbReference type="Pfam" id="PF13624">
    <property type="entry name" value="SurA_N_3"/>
    <property type="match status" value="1"/>
</dbReference>
<dbReference type="EC" id="5.2.1.8" evidence="9"/>
<dbReference type="GO" id="GO:0005886">
    <property type="term" value="C:plasma membrane"/>
    <property type="evidence" value="ECO:0007669"/>
    <property type="project" value="UniProtKB-SubCell"/>
</dbReference>
<accession>A0A2R8AW80</accession>
<evidence type="ECO:0000256" key="3">
    <source>
        <dbReference type="ARBA" id="ARBA00022692"/>
    </source>
</evidence>
<comment type="subcellular location">
    <subcellularLocation>
        <location evidence="1">Cell membrane</location>
        <topology evidence="1">Single-pass type II membrane protein</topology>
    </subcellularLocation>
</comment>
<dbReference type="GO" id="GO:0003755">
    <property type="term" value="F:peptidyl-prolyl cis-trans isomerase activity"/>
    <property type="evidence" value="ECO:0007669"/>
    <property type="project" value="UniProtKB-EC"/>
</dbReference>
<evidence type="ECO:0000259" key="8">
    <source>
        <dbReference type="Pfam" id="PF13145"/>
    </source>
</evidence>
<gene>
    <name evidence="9" type="primary">ppiD</name>
    <name evidence="9" type="ORF">PRI8871_01932</name>
</gene>
<organism evidence="9 10">
    <name type="scientific">Pseudoprimorskyibacter insulae</name>
    <dbReference type="NCBI Taxonomy" id="1695997"/>
    <lineage>
        <taxon>Bacteria</taxon>
        <taxon>Pseudomonadati</taxon>
        <taxon>Pseudomonadota</taxon>
        <taxon>Alphaproteobacteria</taxon>
        <taxon>Rhodobacterales</taxon>
        <taxon>Paracoccaceae</taxon>
        <taxon>Pseudoprimorskyibacter</taxon>
    </lineage>
</organism>
<keyword evidence="10" id="KW-1185">Reference proteome</keyword>
<evidence type="ECO:0000256" key="2">
    <source>
        <dbReference type="ARBA" id="ARBA00022475"/>
    </source>
</evidence>
<keyword evidence="9" id="KW-0413">Isomerase</keyword>
<dbReference type="SUPFAM" id="SSF54534">
    <property type="entry name" value="FKBP-like"/>
    <property type="match status" value="1"/>
</dbReference>
<keyword evidence="3" id="KW-0812">Transmembrane</keyword>
<feature type="domain" description="PpiC" evidence="8">
    <location>
        <begin position="244"/>
        <end position="360"/>
    </location>
</feature>
<dbReference type="PANTHER" id="PTHR47529:SF1">
    <property type="entry name" value="PERIPLASMIC CHAPERONE PPID"/>
    <property type="match status" value="1"/>
</dbReference>
<sequence>MKAKNGISKILVWILLALLMVGIAGFGTVNFSGSVQSVATVGDKDITVGDYARTLQSEMRAFEAQTGQPLTFQDAQFLGLQQRALAQLITGRALDVETDSLGLSVGDAELLKQIQNIQAFQGPDGSFNREAYRYALENIDISETAFEEQLREESARTLLQGAVLAGTALPDAYVNTLLAYALEQRNFTWAAVENEDVNTGIAEASEDDLKALYDENIAAYTHPEQRRITYAWLTPEMILDTVAVDEEAMRRAYDDRHDEFNQPERRLVERLIFPSDDAAIAAKARIDAAEATFEDEVAARGLDLLDVDLGDLAKDDLDGAAEGVFAAEVGDVVGPLPSDLGPALFRVNGILPEQSLPYIAASEMLRDELAADAARRAIDAQIEDLSDLLAAGATVEELAAESDMETGTITWSAADAEGIAAYEEFRDAAIAAQDGDFPEVLRLADGGIFAIRLDEVIAPAPIPFDEAREAVQADWDTRETQKAVMAHAEALAGQLNEGKTFDALGLMASTRETGIRRRGFVEALPTEVITAAFELETGRAVAVADAGRAILVRLDAVTPADLTADEALAMADALKDQAANDVAQDLFTAMATDIQSRVGIKIDQQALNAVHSNFQ</sequence>
<dbReference type="RefSeq" id="WP_108886005.1">
    <property type="nucleotide sequence ID" value="NZ_OMOJ01000003.1"/>
</dbReference>
<proteinExistence type="inferred from homology"/>
<dbReference type="InterPro" id="IPR027304">
    <property type="entry name" value="Trigger_fact/SurA_dom_sf"/>
</dbReference>
<evidence type="ECO:0000256" key="4">
    <source>
        <dbReference type="ARBA" id="ARBA00022989"/>
    </source>
</evidence>
<dbReference type="PANTHER" id="PTHR47529">
    <property type="entry name" value="PEPTIDYL-PROLYL CIS-TRANS ISOMERASE D"/>
    <property type="match status" value="1"/>
</dbReference>
<evidence type="ECO:0000313" key="9">
    <source>
        <dbReference type="EMBL" id="SPF80129.1"/>
    </source>
</evidence>
<evidence type="ECO:0000313" key="10">
    <source>
        <dbReference type="Proteomes" id="UP000244904"/>
    </source>
</evidence>
<keyword evidence="2" id="KW-1003">Cell membrane</keyword>